<dbReference type="Gene3D" id="3.30.1520.10">
    <property type="entry name" value="Phox-like domain"/>
    <property type="match status" value="1"/>
</dbReference>
<dbReference type="InterPro" id="IPR015943">
    <property type="entry name" value="WD40/YVTN_repeat-like_dom_sf"/>
</dbReference>
<dbReference type="InterPro" id="IPR036871">
    <property type="entry name" value="PX_dom_sf"/>
</dbReference>
<dbReference type="InterPro" id="IPR001680">
    <property type="entry name" value="WD40_rpt"/>
</dbReference>
<dbReference type="Pfam" id="PF00787">
    <property type="entry name" value="PX"/>
    <property type="match status" value="1"/>
</dbReference>
<dbReference type="Gene3D" id="1.20.5.110">
    <property type="match status" value="1"/>
</dbReference>
<dbReference type="InterPro" id="IPR001683">
    <property type="entry name" value="PX_dom"/>
</dbReference>
<dbReference type="SMART" id="SM00312">
    <property type="entry name" value="PX"/>
    <property type="match status" value="1"/>
</dbReference>
<dbReference type="PROSITE" id="PS50195">
    <property type="entry name" value="PX"/>
    <property type="match status" value="1"/>
</dbReference>
<dbReference type="EMBL" id="CP119878">
    <property type="protein sequence ID" value="WFD35001.1"/>
    <property type="molecule type" value="Genomic_DNA"/>
</dbReference>
<evidence type="ECO:0000256" key="1">
    <source>
        <dbReference type="ARBA" id="ARBA00004123"/>
    </source>
</evidence>
<keyword evidence="6" id="KW-0804">Transcription</keyword>
<evidence type="ECO:0000256" key="4">
    <source>
        <dbReference type="ARBA" id="ARBA00022737"/>
    </source>
</evidence>
<feature type="compositionally biased region" description="Pro residues" evidence="10">
    <location>
        <begin position="388"/>
        <end position="417"/>
    </location>
</feature>
<feature type="repeat" description="WD" evidence="9">
    <location>
        <begin position="735"/>
        <end position="776"/>
    </location>
</feature>
<keyword evidence="13" id="KW-1185">Reference proteome</keyword>
<dbReference type="CDD" id="cd15858">
    <property type="entry name" value="SNARE_VAM7"/>
    <property type="match status" value="1"/>
</dbReference>
<dbReference type="InterPro" id="IPR013890">
    <property type="entry name" value="Tscrpt_rep_Tup1_N"/>
</dbReference>
<dbReference type="PRINTS" id="PR00320">
    <property type="entry name" value="GPROTEINBRPT"/>
</dbReference>
<evidence type="ECO:0000256" key="8">
    <source>
        <dbReference type="ARBA" id="ARBA00060760"/>
    </source>
</evidence>
<dbReference type="SMART" id="SM00320">
    <property type="entry name" value="WD40"/>
    <property type="match status" value="7"/>
</dbReference>
<dbReference type="GO" id="GO:0005634">
    <property type="term" value="C:nucleus"/>
    <property type="evidence" value="ECO:0007669"/>
    <property type="project" value="UniProtKB-SubCell"/>
</dbReference>
<dbReference type="PROSITE" id="PS00678">
    <property type="entry name" value="WD_REPEATS_1"/>
    <property type="match status" value="4"/>
</dbReference>
<feature type="repeat" description="WD" evidence="9">
    <location>
        <begin position="777"/>
        <end position="813"/>
    </location>
</feature>
<evidence type="ECO:0000313" key="13">
    <source>
        <dbReference type="Proteomes" id="UP001219933"/>
    </source>
</evidence>
<dbReference type="InterPro" id="IPR020472">
    <property type="entry name" value="WD40_PAC1"/>
</dbReference>
<dbReference type="SUPFAM" id="SSF58038">
    <property type="entry name" value="SNARE fusion complex"/>
    <property type="match status" value="1"/>
</dbReference>
<feature type="compositionally biased region" description="Low complexity" evidence="10">
    <location>
        <begin position="453"/>
        <end position="466"/>
    </location>
</feature>
<dbReference type="Pfam" id="PF00400">
    <property type="entry name" value="WD40"/>
    <property type="match status" value="7"/>
</dbReference>
<feature type="repeat" description="WD" evidence="9">
    <location>
        <begin position="589"/>
        <end position="630"/>
    </location>
</feature>
<gene>
    <name evidence="12" type="primary">TUP1</name>
    <name evidence="12" type="ORF">MCUN1_001847</name>
</gene>
<reference evidence="12" key="1">
    <citation type="submission" date="2023-03" db="EMBL/GenBank/DDBJ databases">
        <title>Mating type loci evolution in Malassezia.</title>
        <authorList>
            <person name="Coelho M.A."/>
        </authorList>
    </citation>
    <scope>NUCLEOTIDE SEQUENCE</scope>
    <source>
        <strain evidence="12">CBS 11721</strain>
    </source>
</reference>
<dbReference type="AlphaFoldDB" id="A0AAF0ER33"/>
<feature type="compositionally biased region" description="Pro residues" evidence="10">
    <location>
        <begin position="428"/>
        <end position="452"/>
    </location>
</feature>
<proteinExistence type="inferred from homology"/>
<feature type="region of interest" description="Disordered" evidence="10">
    <location>
        <begin position="352"/>
        <end position="479"/>
    </location>
</feature>
<dbReference type="SUPFAM" id="SSF64268">
    <property type="entry name" value="PX domain"/>
    <property type="match status" value="1"/>
</dbReference>
<evidence type="ECO:0000259" key="11">
    <source>
        <dbReference type="PROSITE" id="PS50195"/>
    </source>
</evidence>
<dbReference type="PANTHER" id="PTHR22847">
    <property type="entry name" value="WD40 REPEAT PROTEIN"/>
    <property type="match status" value="1"/>
</dbReference>
<evidence type="ECO:0000313" key="12">
    <source>
        <dbReference type="EMBL" id="WFD35001.1"/>
    </source>
</evidence>
<evidence type="ECO:0000256" key="5">
    <source>
        <dbReference type="ARBA" id="ARBA00023015"/>
    </source>
</evidence>
<dbReference type="FunFam" id="2.130.10.10:FF:000503">
    <property type="entry name" value="Glucose repression regulatory protein TUP1"/>
    <property type="match status" value="1"/>
</dbReference>
<dbReference type="PROSITE" id="PS50294">
    <property type="entry name" value="WD_REPEATS_REGION"/>
    <property type="match status" value="6"/>
</dbReference>
<comment type="subcellular location">
    <subcellularLocation>
        <location evidence="1">Nucleus</location>
    </subcellularLocation>
</comment>
<comment type="similarity">
    <text evidence="8">Belongs to the WD repeat TUP1 family.</text>
</comment>
<accession>A0AAF0ER33</accession>
<dbReference type="Proteomes" id="UP001219933">
    <property type="component" value="Chromosome 2"/>
</dbReference>
<keyword evidence="3 9" id="KW-0853">WD repeat</keyword>
<organism evidence="12 13">
    <name type="scientific">Malassezia cuniculi</name>
    <dbReference type="NCBI Taxonomy" id="948313"/>
    <lineage>
        <taxon>Eukaryota</taxon>
        <taxon>Fungi</taxon>
        <taxon>Dikarya</taxon>
        <taxon>Basidiomycota</taxon>
        <taxon>Ustilaginomycotina</taxon>
        <taxon>Malasseziomycetes</taxon>
        <taxon>Malasseziales</taxon>
        <taxon>Malasseziaceae</taxon>
        <taxon>Malassezia</taxon>
    </lineage>
</organism>
<keyword evidence="5" id="KW-0805">Transcription regulation</keyword>
<evidence type="ECO:0000256" key="10">
    <source>
        <dbReference type="SAM" id="MobiDB-lite"/>
    </source>
</evidence>
<dbReference type="Gene3D" id="1.20.5.340">
    <property type="match status" value="1"/>
</dbReference>
<evidence type="ECO:0000256" key="6">
    <source>
        <dbReference type="ARBA" id="ARBA00023163"/>
    </source>
</evidence>
<dbReference type="Pfam" id="PF08581">
    <property type="entry name" value="Tup_N"/>
    <property type="match status" value="1"/>
</dbReference>
<protein>
    <submittedName>
        <fullName evidence="12">General transcription repressor</fullName>
    </submittedName>
</protein>
<dbReference type="SUPFAM" id="SSF50978">
    <property type="entry name" value="WD40 repeat-like"/>
    <property type="match status" value="1"/>
</dbReference>
<feature type="repeat" description="WD" evidence="9">
    <location>
        <begin position="643"/>
        <end position="677"/>
    </location>
</feature>
<evidence type="ECO:0000256" key="9">
    <source>
        <dbReference type="PROSITE-ProRule" id="PRU00221"/>
    </source>
</evidence>
<feature type="compositionally biased region" description="Low complexity" evidence="10">
    <location>
        <begin position="418"/>
        <end position="427"/>
    </location>
</feature>
<keyword evidence="2" id="KW-0678">Repressor</keyword>
<feature type="repeat" description="WD" evidence="9">
    <location>
        <begin position="678"/>
        <end position="719"/>
    </location>
</feature>
<feature type="domain" description="PX" evidence="11">
    <location>
        <begin position="3"/>
        <end position="127"/>
    </location>
</feature>
<dbReference type="PROSITE" id="PS50082">
    <property type="entry name" value="WD_REPEATS_2"/>
    <property type="match status" value="6"/>
</dbReference>
<name>A0AAF0ER33_9BASI</name>
<dbReference type="InterPro" id="IPR019775">
    <property type="entry name" value="WD40_repeat_CS"/>
</dbReference>
<keyword evidence="4" id="KW-0677">Repeat</keyword>
<dbReference type="PANTHER" id="PTHR22847:SF728">
    <property type="entry name" value="TRANSCRIPTIONAL REPRESSOR TUP11-RELATED"/>
    <property type="match status" value="1"/>
</dbReference>
<evidence type="ECO:0000256" key="2">
    <source>
        <dbReference type="ARBA" id="ARBA00022491"/>
    </source>
</evidence>
<evidence type="ECO:0000256" key="3">
    <source>
        <dbReference type="ARBA" id="ARBA00022574"/>
    </source>
</evidence>
<keyword evidence="7" id="KW-0539">Nucleus</keyword>
<feature type="repeat" description="WD" evidence="9">
    <location>
        <begin position="554"/>
        <end position="588"/>
    </location>
</feature>
<dbReference type="InterPro" id="IPR036322">
    <property type="entry name" value="WD40_repeat_dom_sf"/>
</dbReference>
<evidence type="ECO:0000256" key="7">
    <source>
        <dbReference type="ARBA" id="ARBA00023242"/>
    </source>
</evidence>
<dbReference type="Gene3D" id="2.130.10.10">
    <property type="entry name" value="YVTN repeat-like/Quinoprotein amine dehydrogenase"/>
    <property type="match status" value="1"/>
</dbReference>
<dbReference type="CDD" id="cd00200">
    <property type="entry name" value="WD40"/>
    <property type="match status" value="1"/>
</dbReference>
<dbReference type="GO" id="GO:0035091">
    <property type="term" value="F:phosphatidylinositol binding"/>
    <property type="evidence" value="ECO:0007669"/>
    <property type="project" value="InterPro"/>
</dbReference>
<sequence>MAVPIQRVSIPAFAEKGGVRPYVAYTVRVELPVQMWTVERRYSEFVALHASFPTPPPVPLPPKHGAQTAWKTVTTLGGMLGSNLDESNIEPRRQGLENYLRAIVMSADPVWRTSPEFCDFLKLPHTTEQPKTTVVARESASAKPVVAPKPVFQRPLPPAAETTDTRALNNVQLLEHQTHTQMAAQDAHADALTAVLQRQRAIGLEIHDEISRHRELLEDLDSAVQNTQRRLDLLAPTQSIPAPVAAHPAASPPNVATGVSAPVSQVWSARLLDLLDLVRHEFDVIGNDAVHFKSQRDEMEHRIAQQFNEVGLMQEHIYELEKRHYEIVAHYQDEIARLRSLLESRGGPIDAPAAAPVASHAEQDARTRLAHSLPEPSRAPKRVKVGPPAGPIGAPEPEPESRPLPAPVAPAQPPPAARPAQPAQAPAAPSPAPAPAPAPASAPSIAPAPAPAPTSTSAPAPATSAPQGEEESGHVKEESDWTTIYNPKVQPQLDVSLIHTLTHDSVVCCVRFSPDGSLLATGCNHTAQIFDTKTGNRTCVLKDEETQTQGDLYIRSVCFSPDGKYLATGAEDRQIRIWDIEQGKIKTTFSGHKQEIYALECSRDGKILASGSGDKTVRIWDIETGAVRHVLYTSPGLDYGPGVTSISISPDGRLVAAGALDTFVRLWDTTTGKLKGRLKGHKDSIYSVCFAPDGKTLVSGSLDKTIKVWDLSSTIKTLEVIDDDVQTPSSCIATFVGHKDYVLSVSVAPQGDWIASGSKDRCVQFWDPKTGQTQLVLQGHKNSVIAIHLSPANNLLATGSGDFNARIWSYNRM</sequence>